<evidence type="ECO:0000259" key="1">
    <source>
        <dbReference type="PROSITE" id="PS51352"/>
    </source>
</evidence>
<feature type="domain" description="Thioredoxin" evidence="1">
    <location>
        <begin position="7"/>
        <end position="166"/>
    </location>
</feature>
<evidence type="ECO:0000313" key="2">
    <source>
        <dbReference type="EMBL" id="PQJ53725.1"/>
    </source>
</evidence>
<evidence type="ECO:0000313" key="3">
    <source>
        <dbReference type="Proteomes" id="UP000239007"/>
    </source>
</evidence>
<dbReference type="RefSeq" id="WP_105052219.1">
    <property type="nucleotide sequence ID" value="NZ_BMYG01000002.1"/>
</dbReference>
<proteinExistence type="predicted"/>
<dbReference type="InterPro" id="IPR036249">
    <property type="entry name" value="Thioredoxin-like_sf"/>
</dbReference>
<dbReference type="AlphaFoldDB" id="A0A2S7UVH5"/>
<protein>
    <submittedName>
        <fullName evidence="2">Thioredoxin peroxidase</fullName>
    </submittedName>
</protein>
<dbReference type="PROSITE" id="PS51352">
    <property type="entry name" value="THIOREDOXIN_2"/>
    <property type="match status" value="1"/>
</dbReference>
<dbReference type="Proteomes" id="UP000239007">
    <property type="component" value="Unassembled WGS sequence"/>
</dbReference>
<dbReference type="Gene3D" id="3.40.30.10">
    <property type="entry name" value="Glutaredoxin"/>
    <property type="match status" value="1"/>
</dbReference>
<keyword evidence="2" id="KW-0560">Oxidoreductase</keyword>
<name>A0A2S7UVH5_9GAMM</name>
<organism evidence="2 3">
    <name type="scientific">Psychrosphaera saromensis</name>
    <dbReference type="NCBI Taxonomy" id="716813"/>
    <lineage>
        <taxon>Bacteria</taxon>
        <taxon>Pseudomonadati</taxon>
        <taxon>Pseudomonadota</taxon>
        <taxon>Gammaproteobacteria</taxon>
        <taxon>Alteromonadales</taxon>
        <taxon>Pseudoalteromonadaceae</taxon>
        <taxon>Psychrosphaera</taxon>
    </lineage>
</organism>
<dbReference type="SUPFAM" id="SSF52833">
    <property type="entry name" value="Thioredoxin-like"/>
    <property type="match status" value="1"/>
</dbReference>
<gene>
    <name evidence="2" type="ORF">BTO11_08630</name>
</gene>
<sequence length="178" mass="19481">MTNSIKLTAGDAFPLTQATLLDGTVVNLGKAHGDADWQMVVVYRGKHCPLCVRYLNLLEEHQEALKAIGVSVSAVSGDSKVQLEETMEKLTITYPIAYGLTEQQMKALGLYISAPRSEQETDHNFAEPGLFVINAEGLLQAVNISNTPFLRPELDVVVRGLGFVRGQDDYPIRGTVSY</sequence>
<keyword evidence="2" id="KW-0575">Peroxidase</keyword>
<comment type="caution">
    <text evidence="2">The sequence shown here is derived from an EMBL/GenBank/DDBJ whole genome shotgun (WGS) entry which is preliminary data.</text>
</comment>
<dbReference type="EMBL" id="MSCH01000003">
    <property type="protein sequence ID" value="PQJ53725.1"/>
    <property type="molecule type" value="Genomic_DNA"/>
</dbReference>
<dbReference type="InterPro" id="IPR000866">
    <property type="entry name" value="AhpC/TSA"/>
</dbReference>
<dbReference type="GO" id="GO:0004601">
    <property type="term" value="F:peroxidase activity"/>
    <property type="evidence" value="ECO:0007669"/>
    <property type="project" value="UniProtKB-KW"/>
</dbReference>
<dbReference type="InterPro" id="IPR013766">
    <property type="entry name" value="Thioredoxin_domain"/>
</dbReference>
<reference evidence="2 3" key="1">
    <citation type="submission" date="2016-12" db="EMBL/GenBank/DDBJ databases">
        <title>Diversity of luminous bacteria.</title>
        <authorList>
            <person name="Yoshizawa S."/>
            <person name="Kogure K."/>
        </authorList>
    </citation>
    <scope>NUCLEOTIDE SEQUENCE [LARGE SCALE GENOMIC DNA]</scope>
    <source>
        <strain evidence="2 3">SA4-48</strain>
    </source>
</reference>
<dbReference type="OrthoDB" id="9809746at2"/>
<keyword evidence="3" id="KW-1185">Reference proteome</keyword>
<accession>A0A2S7UVH5</accession>
<dbReference type="Pfam" id="PF00578">
    <property type="entry name" value="AhpC-TSA"/>
    <property type="match status" value="1"/>
</dbReference>